<keyword evidence="3 6" id="KW-0540">Nuclease</keyword>
<comment type="catalytic activity">
    <reaction evidence="6">
        <text>Exonucleolytic cleavage in either 5'- to 3'- or 3'- to 5'-direction to yield nucleoside 5'-phosphates.</text>
        <dbReference type="EC" id="3.1.11.6"/>
    </reaction>
</comment>
<dbReference type="SUPFAM" id="SSF116842">
    <property type="entry name" value="XseB-like"/>
    <property type="match status" value="1"/>
</dbReference>
<organism evidence="7 8">
    <name type="scientific">Vagococcus teuberi</name>
    <dbReference type="NCBI Taxonomy" id="519472"/>
    <lineage>
        <taxon>Bacteria</taxon>
        <taxon>Bacillati</taxon>
        <taxon>Bacillota</taxon>
        <taxon>Bacilli</taxon>
        <taxon>Lactobacillales</taxon>
        <taxon>Enterococcaceae</taxon>
        <taxon>Vagococcus</taxon>
    </lineage>
</organism>
<evidence type="ECO:0000256" key="2">
    <source>
        <dbReference type="ARBA" id="ARBA00022490"/>
    </source>
</evidence>
<dbReference type="InterPro" id="IPR003761">
    <property type="entry name" value="Exonuc_VII_S"/>
</dbReference>
<comment type="subunit">
    <text evidence="6">Heterooligomer composed of large and small subunits.</text>
</comment>
<keyword evidence="5 6" id="KW-0269">Exonuclease</keyword>
<sequence length="75" mass="8453">MSKEKQTFEESMEELEQIIKGLESGDVPLETALEKFQRGVELSKECQKTLANAEKTLTKVMSQDGQEIDFEAKGD</sequence>
<dbReference type="GO" id="GO:0008855">
    <property type="term" value="F:exodeoxyribonuclease VII activity"/>
    <property type="evidence" value="ECO:0007669"/>
    <property type="project" value="UniProtKB-UniRule"/>
</dbReference>
<comment type="function">
    <text evidence="6">Bidirectionally degrades single-stranded DNA into large acid-insoluble oligonucleotides, which are then degraded further into small acid-soluble oligonucleotides.</text>
</comment>
<dbReference type="PANTHER" id="PTHR34137">
    <property type="entry name" value="EXODEOXYRIBONUCLEASE 7 SMALL SUBUNIT"/>
    <property type="match status" value="1"/>
</dbReference>
<evidence type="ECO:0000256" key="1">
    <source>
        <dbReference type="ARBA" id="ARBA00009998"/>
    </source>
</evidence>
<dbReference type="EMBL" id="CP017267">
    <property type="protein sequence ID" value="APB30821.1"/>
    <property type="molecule type" value="Genomic_DNA"/>
</dbReference>
<dbReference type="Pfam" id="PF02609">
    <property type="entry name" value="Exonuc_VII_S"/>
    <property type="match status" value="1"/>
</dbReference>
<evidence type="ECO:0000256" key="6">
    <source>
        <dbReference type="HAMAP-Rule" id="MF_00337"/>
    </source>
</evidence>
<dbReference type="KEGG" id="vte:BHY08_02650"/>
<proteinExistence type="inferred from homology"/>
<dbReference type="HAMAP" id="MF_00337">
    <property type="entry name" value="Exonuc_7_S"/>
    <property type="match status" value="1"/>
</dbReference>
<dbReference type="GO" id="GO:0005829">
    <property type="term" value="C:cytosol"/>
    <property type="evidence" value="ECO:0007669"/>
    <property type="project" value="TreeGrafter"/>
</dbReference>
<dbReference type="GO" id="GO:0006308">
    <property type="term" value="P:DNA catabolic process"/>
    <property type="evidence" value="ECO:0007669"/>
    <property type="project" value="UniProtKB-UniRule"/>
</dbReference>
<dbReference type="EC" id="3.1.11.6" evidence="6"/>
<reference evidence="7 8" key="1">
    <citation type="submission" date="2016-09" db="EMBL/GenBank/DDBJ databases">
        <title>Vagococcus teuberi sp. nov., isolated from the Malian artisanal sour milk fene.</title>
        <authorList>
            <person name="Wullschleger S."/>
            <person name="Seifert C."/>
            <person name="Baumgartner S."/>
            <person name="Lacroix C."/>
            <person name="Bonfoh B."/>
            <person name="Stevens M.J."/>
            <person name="Meile L."/>
        </authorList>
    </citation>
    <scope>NUCLEOTIDE SEQUENCE [LARGE SCALE GENOMIC DNA]</scope>
    <source>
        <strain evidence="7 8">DSM 21459</strain>
    </source>
</reference>
<comment type="subcellular location">
    <subcellularLocation>
        <location evidence="6">Cytoplasm</location>
    </subcellularLocation>
</comment>
<dbReference type="NCBIfam" id="NF002138">
    <property type="entry name" value="PRK00977.1-2"/>
    <property type="match status" value="1"/>
</dbReference>
<accession>A0A1J0A4E4</accession>
<keyword evidence="2 6" id="KW-0963">Cytoplasm</keyword>
<dbReference type="GO" id="GO:0009318">
    <property type="term" value="C:exodeoxyribonuclease VII complex"/>
    <property type="evidence" value="ECO:0007669"/>
    <property type="project" value="UniProtKB-UniRule"/>
</dbReference>
<keyword evidence="8" id="KW-1185">Reference proteome</keyword>
<name>A0A1J0A4E4_9ENTE</name>
<evidence type="ECO:0000256" key="5">
    <source>
        <dbReference type="ARBA" id="ARBA00022839"/>
    </source>
</evidence>
<evidence type="ECO:0000313" key="8">
    <source>
        <dbReference type="Proteomes" id="UP000191200"/>
    </source>
</evidence>
<dbReference type="Proteomes" id="UP000191200">
    <property type="component" value="Chromosome"/>
</dbReference>
<dbReference type="NCBIfam" id="TIGR01280">
    <property type="entry name" value="xseB"/>
    <property type="match status" value="1"/>
</dbReference>
<dbReference type="STRING" id="519472.BHY08_02650"/>
<dbReference type="InterPro" id="IPR037004">
    <property type="entry name" value="Exonuc_VII_ssu_sf"/>
</dbReference>
<dbReference type="AlphaFoldDB" id="A0A1J0A4E4"/>
<keyword evidence="4 6" id="KW-0378">Hydrolase</keyword>
<gene>
    <name evidence="6" type="primary">xseB</name>
    <name evidence="7" type="ORF">BHY08_02650</name>
</gene>
<comment type="similarity">
    <text evidence="1 6">Belongs to the XseB family.</text>
</comment>
<protein>
    <recommendedName>
        <fullName evidence="6">Exodeoxyribonuclease 7 small subunit</fullName>
        <ecNumber evidence="6">3.1.11.6</ecNumber>
    </recommendedName>
    <alternativeName>
        <fullName evidence="6">Exodeoxyribonuclease VII small subunit</fullName>
        <shortName evidence="6">Exonuclease VII small subunit</shortName>
    </alternativeName>
</protein>
<dbReference type="OrthoDB" id="9798666at2"/>
<dbReference type="PANTHER" id="PTHR34137:SF1">
    <property type="entry name" value="EXODEOXYRIBONUCLEASE 7 SMALL SUBUNIT"/>
    <property type="match status" value="1"/>
</dbReference>
<evidence type="ECO:0000313" key="7">
    <source>
        <dbReference type="EMBL" id="APB30821.1"/>
    </source>
</evidence>
<dbReference type="PIRSF" id="PIRSF006488">
    <property type="entry name" value="Exonuc_VII_S"/>
    <property type="match status" value="1"/>
</dbReference>
<dbReference type="RefSeq" id="WP_071456397.1">
    <property type="nucleotide sequence ID" value="NZ_CABJEN010000002.1"/>
</dbReference>
<evidence type="ECO:0000256" key="4">
    <source>
        <dbReference type="ARBA" id="ARBA00022801"/>
    </source>
</evidence>
<dbReference type="Gene3D" id="1.10.287.1040">
    <property type="entry name" value="Exonuclease VII, small subunit"/>
    <property type="match status" value="1"/>
</dbReference>
<evidence type="ECO:0000256" key="3">
    <source>
        <dbReference type="ARBA" id="ARBA00022722"/>
    </source>
</evidence>